<evidence type="ECO:0000259" key="4">
    <source>
        <dbReference type="PROSITE" id="PS51718"/>
    </source>
</evidence>
<dbReference type="AlphaFoldDB" id="A0A6A6VIZ1"/>
<dbReference type="Pfam" id="PF01031">
    <property type="entry name" value="Dynamin_M"/>
    <property type="match status" value="1"/>
</dbReference>
<dbReference type="Gene3D" id="3.40.50.300">
    <property type="entry name" value="P-loop containing nucleotide triphosphate hydrolases"/>
    <property type="match status" value="1"/>
</dbReference>
<dbReference type="InterPro" id="IPR022812">
    <property type="entry name" value="Dynamin"/>
</dbReference>
<keyword evidence="1" id="KW-0547">Nucleotide-binding</keyword>
<dbReference type="Proteomes" id="UP000799440">
    <property type="component" value="Unassembled WGS sequence"/>
</dbReference>
<dbReference type="GO" id="GO:0006897">
    <property type="term" value="P:endocytosis"/>
    <property type="evidence" value="ECO:0007669"/>
    <property type="project" value="TreeGrafter"/>
</dbReference>
<evidence type="ECO:0000256" key="2">
    <source>
        <dbReference type="ARBA" id="ARBA00023134"/>
    </source>
</evidence>
<keyword evidence="2" id="KW-0342">GTP-binding</keyword>
<dbReference type="Pfam" id="PF02212">
    <property type="entry name" value="GED"/>
    <property type="match status" value="1"/>
</dbReference>
<accession>A0A6A6VIZ1</accession>
<dbReference type="InterPro" id="IPR030381">
    <property type="entry name" value="G_DYNAMIN_dom"/>
</dbReference>
<protein>
    <recommendedName>
        <fullName evidence="7">Dynamin family protein</fullName>
    </recommendedName>
</protein>
<reference evidence="5" key="1">
    <citation type="journal article" date="2020" name="Stud. Mycol.">
        <title>101 Dothideomycetes genomes: a test case for predicting lifestyles and emergence of pathogens.</title>
        <authorList>
            <person name="Haridas S."/>
            <person name="Albert R."/>
            <person name="Binder M."/>
            <person name="Bloem J."/>
            <person name="Labutti K."/>
            <person name="Salamov A."/>
            <person name="Andreopoulos B."/>
            <person name="Baker S."/>
            <person name="Barry K."/>
            <person name="Bills G."/>
            <person name="Bluhm B."/>
            <person name="Cannon C."/>
            <person name="Castanera R."/>
            <person name="Culley D."/>
            <person name="Daum C."/>
            <person name="Ezra D."/>
            <person name="Gonzalez J."/>
            <person name="Henrissat B."/>
            <person name="Kuo A."/>
            <person name="Liang C."/>
            <person name="Lipzen A."/>
            <person name="Lutzoni F."/>
            <person name="Magnuson J."/>
            <person name="Mondo S."/>
            <person name="Nolan M."/>
            <person name="Ohm R."/>
            <person name="Pangilinan J."/>
            <person name="Park H.-J."/>
            <person name="Ramirez L."/>
            <person name="Alfaro M."/>
            <person name="Sun H."/>
            <person name="Tritt A."/>
            <person name="Yoshinaga Y."/>
            <person name="Zwiers L.-H."/>
            <person name="Turgeon B."/>
            <person name="Goodwin S."/>
            <person name="Spatafora J."/>
            <person name="Crous P."/>
            <person name="Grigoriev I."/>
        </authorList>
    </citation>
    <scope>NUCLEOTIDE SEQUENCE</scope>
    <source>
        <strain evidence="5">CBS 119925</strain>
    </source>
</reference>
<dbReference type="InterPro" id="IPR003130">
    <property type="entry name" value="GED"/>
</dbReference>
<dbReference type="Pfam" id="PF00350">
    <property type="entry name" value="Dynamin_N"/>
    <property type="match status" value="1"/>
</dbReference>
<dbReference type="PROSITE" id="PS51388">
    <property type="entry name" value="GED"/>
    <property type="match status" value="1"/>
</dbReference>
<organism evidence="5 6">
    <name type="scientific">Sporormia fimetaria CBS 119925</name>
    <dbReference type="NCBI Taxonomy" id="1340428"/>
    <lineage>
        <taxon>Eukaryota</taxon>
        <taxon>Fungi</taxon>
        <taxon>Dikarya</taxon>
        <taxon>Ascomycota</taxon>
        <taxon>Pezizomycotina</taxon>
        <taxon>Dothideomycetes</taxon>
        <taxon>Pleosporomycetidae</taxon>
        <taxon>Pleosporales</taxon>
        <taxon>Sporormiaceae</taxon>
        <taxon>Sporormia</taxon>
    </lineage>
</organism>
<evidence type="ECO:0008006" key="7">
    <source>
        <dbReference type="Google" id="ProtNLM"/>
    </source>
</evidence>
<dbReference type="InterPro" id="IPR027417">
    <property type="entry name" value="P-loop_NTPase"/>
</dbReference>
<dbReference type="GO" id="GO:0005525">
    <property type="term" value="F:GTP binding"/>
    <property type="evidence" value="ECO:0007669"/>
    <property type="project" value="InterPro"/>
</dbReference>
<dbReference type="FunFam" id="3.40.50.300:FF:001425">
    <property type="entry name" value="Dynamin GTPase, putative"/>
    <property type="match status" value="1"/>
</dbReference>
<sequence length="722" mass="81684">MASSAPTGGTLEQLQSAKHIALLDAIDQLREQPGVRHYDINVPQLIVCGDQSSGKSSVLEGITGLRFPTKEGTCTTFATEVQLRREVEVSIMCTIIPGASRSDAQRLELRKWSKAYKDPTTFDFGKLIEEARSRMTFGTVLNATTFFEDILSIRYRGPKVPTLTIVDLPGLIQSDPTGRNSRIVDQVHGLVDKYMQDQNVIVLAVVSARNDLENQSVFKKIEQFDPEYKRSLGIITKPDVLDAGSESEAKILKLARNQYRTLDLGWHVLRNRGYGEEKLSGRERDAKERNFFATGTWKTLPKSSVGIDTLIPKLSDLLLNHICKELPKVTKAMRDAITSTETEIASLGKPRDTDGEQRYYLMQSAERFQKLTDNALVGVYRDKFFDAFSVEGKRSVRLRTRVQNLNIEFASVMHRKGHTWTILDEEEDEESEDELDCQIMFPDADAECEDLFQEPLEISREAFLEANIKEYVQNSRPAGLTSVVNSWVISEVFSEQSRPWDKIAKLHLARVFGAVKGYINAALSSILDAKTCDMLLLQEVVPQLDKRWEMVQAKLEELLTPFRQLDPLDYDPMFLYKLHKRRAQRYEPQLADEPAPGRSMTNGQPQLLAEGGHNYTNADILDWVQTYYQVAILTFINNVASLAVENCLVSKLSDIFSPSLVLNMSVEMVATIASESEDTRTQRTEAKKRLAVLKDSKRVLDIQVCNTRTGTKRLISRPRAER</sequence>
<dbReference type="InterPro" id="IPR020850">
    <property type="entry name" value="GED_dom"/>
</dbReference>
<dbReference type="CDD" id="cd08771">
    <property type="entry name" value="DLP_1"/>
    <property type="match status" value="1"/>
</dbReference>
<dbReference type="GO" id="GO:0016020">
    <property type="term" value="C:membrane"/>
    <property type="evidence" value="ECO:0007669"/>
    <property type="project" value="TreeGrafter"/>
</dbReference>
<dbReference type="PRINTS" id="PR00195">
    <property type="entry name" value="DYNAMIN"/>
</dbReference>
<dbReference type="EMBL" id="MU006563">
    <property type="protein sequence ID" value="KAF2750588.1"/>
    <property type="molecule type" value="Genomic_DNA"/>
</dbReference>
<dbReference type="InterPro" id="IPR000375">
    <property type="entry name" value="Dynamin_stalk"/>
</dbReference>
<evidence type="ECO:0000256" key="1">
    <source>
        <dbReference type="ARBA" id="ARBA00022741"/>
    </source>
</evidence>
<dbReference type="GO" id="GO:0005739">
    <property type="term" value="C:mitochondrion"/>
    <property type="evidence" value="ECO:0007669"/>
    <property type="project" value="TreeGrafter"/>
</dbReference>
<evidence type="ECO:0000313" key="6">
    <source>
        <dbReference type="Proteomes" id="UP000799440"/>
    </source>
</evidence>
<evidence type="ECO:0000259" key="3">
    <source>
        <dbReference type="PROSITE" id="PS51388"/>
    </source>
</evidence>
<dbReference type="GO" id="GO:0008017">
    <property type="term" value="F:microtubule binding"/>
    <property type="evidence" value="ECO:0007669"/>
    <property type="project" value="TreeGrafter"/>
</dbReference>
<gene>
    <name evidence="5" type="ORF">M011DRAFT_395462</name>
</gene>
<dbReference type="PANTHER" id="PTHR11566:SF149">
    <property type="entry name" value="GTPASE, PUTATIVE (AFU_ORTHOLOGUE AFUA_6G11890)-RELATED"/>
    <property type="match status" value="1"/>
</dbReference>
<keyword evidence="6" id="KW-1185">Reference proteome</keyword>
<feature type="domain" description="GED" evidence="3">
    <location>
        <begin position="617"/>
        <end position="708"/>
    </location>
</feature>
<dbReference type="SUPFAM" id="SSF52540">
    <property type="entry name" value="P-loop containing nucleoside triphosphate hydrolases"/>
    <property type="match status" value="1"/>
</dbReference>
<evidence type="ECO:0000313" key="5">
    <source>
        <dbReference type="EMBL" id="KAF2750588.1"/>
    </source>
</evidence>
<name>A0A6A6VIZ1_9PLEO</name>
<dbReference type="PANTHER" id="PTHR11566">
    <property type="entry name" value="DYNAMIN"/>
    <property type="match status" value="1"/>
</dbReference>
<dbReference type="InterPro" id="IPR045063">
    <property type="entry name" value="Dynamin_N"/>
</dbReference>
<dbReference type="GO" id="GO:0000266">
    <property type="term" value="P:mitochondrial fission"/>
    <property type="evidence" value="ECO:0007669"/>
    <property type="project" value="TreeGrafter"/>
</dbReference>
<dbReference type="GO" id="GO:0016559">
    <property type="term" value="P:peroxisome fission"/>
    <property type="evidence" value="ECO:0007669"/>
    <property type="project" value="TreeGrafter"/>
</dbReference>
<dbReference type="InterPro" id="IPR001401">
    <property type="entry name" value="Dynamin_GTPase"/>
</dbReference>
<dbReference type="PROSITE" id="PS51718">
    <property type="entry name" value="G_DYNAMIN_2"/>
    <property type="match status" value="1"/>
</dbReference>
<dbReference type="GO" id="GO:0005874">
    <property type="term" value="C:microtubule"/>
    <property type="evidence" value="ECO:0007669"/>
    <property type="project" value="TreeGrafter"/>
</dbReference>
<feature type="domain" description="Dynamin-type G" evidence="4">
    <location>
        <begin position="39"/>
        <end position="327"/>
    </location>
</feature>
<proteinExistence type="predicted"/>
<dbReference type="OrthoDB" id="415706at2759"/>
<dbReference type="GO" id="GO:0003924">
    <property type="term" value="F:GTPase activity"/>
    <property type="evidence" value="ECO:0007669"/>
    <property type="project" value="InterPro"/>
</dbReference>
<dbReference type="GO" id="GO:0048312">
    <property type="term" value="P:intracellular distribution of mitochondria"/>
    <property type="evidence" value="ECO:0007669"/>
    <property type="project" value="TreeGrafter"/>
</dbReference>
<dbReference type="SMART" id="SM00053">
    <property type="entry name" value="DYNc"/>
    <property type="match status" value="1"/>
</dbReference>